<dbReference type="OrthoDB" id="3375894at2"/>
<protein>
    <submittedName>
        <fullName evidence="1">Uncharacterized protein</fullName>
    </submittedName>
</protein>
<proteinExistence type="predicted"/>
<name>A0A1M7RKK4_9ACTN</name>
<sequence>MAAPRSRGGVDRGLAALNERRQQLAAALVAMDTEHGGLAHLRSPGLRGATAEVAERVRVQVDALWAGFAALGTVLDAAARLRTSARWPSRTQVTEVSALLEAPIADESLPGAYRVLGAAALCYRLDEDCRQIRGTLTVVDERVAALTALLGRLESALTDADAGLGVGAGPAPAADAEVDAHRTALRELRARATADPLGTDPAGADVQRLVAAVEKTAARLARQAALRAGYPARRAAVQEALDRLAAAESAARDVYALATEKIHDPRLPAATDSEPALRRRLATLERLDVVALDTALPALERSVREALDHAGERHRFADGLLARREELRGRLEAYRAKAARLGLIERSDVLAGYSAARALLWTAPCDLPAATRAVVAYQRSLLESPGGGAA</sequence>
<dbReference type="AlphaFoldDB" id="A0A1M7RKK4"/>
<keyword evidence="2" id="KW-1185">Reference proteome</keyword>
<dbReference type="Proteomes" id="UP000184440">
    <property type="component" value="Unassembled WGS sequence"/>
</dbReference>
<organism evidence="1 2">
    <name type="scientific">Cryptosporangium aurantiacum</name>
    <dbReference type="NCBI Taxonomy" id="134849"/>
    <lineage>
        <taxon>Bacteria</taxon>
        <taxon>Bacillati</taxon>
        <taxon>Actinomycetota</taxon>
        <taxon>Actinomycetes</taxon>
        <taxon>Cryptosporangiales</taxon>
        <taxon>Cryptosporangiaceae</taxon>
        <taxon>Cryptosporangium</taxon>
    </lineage>
</organism>
<accession>A0A1M7RKK4</accession>
<gene>
    <name evidence="1" type="ORF">SAMN05443668_11759</name>
</gene>
<dbReference type="EMBL" id="FRCS01000017">
    <property type="protein sequence ID" value="SHN46676.1"/>
    <property type="molecule type" value="Genomic_DNA"/>
</dbReference>
<evidence type="ECO:0000313" key="2">
    <source>
        <dbReference type="Proteomes" id="UP000184440"/>
    </source>
</evidence>
<dbReference type="STRING" id="134849.SAMN05443668_11759"/>
<reference evidence="1 2" key="1">
    <citation type="submission" date="2016-11" db="EMBL/GenBank/DDBJ databases">
        <authorList>
            <person name="Jaros S."/>
            <person name="Januszkiewicz K."/>
            <person name="Wedrychowicz H."/>
        </authorList>
    </citation>
    <scope>NUCLEOTIDE SEQUENCE [LARGE SCALE GENOMIC DNA]</scope>
    <source>
        <strain evidence="1 2">DSM 46144</strain>
    </source>
</reference>
<evidence type="ECO:0000313" key="1">
    <source>
        <dbReference type="EMBL" id="SHN46676.1"/>
    </source>
</evidence>
<dbReference type="RefSeq" id="WP_073263866.1">
    <property type="nucleotide sequence ID" value="NZ_FRCS01000017.1"/>
</dbReference>